<reference evidence="1 2" key="2">
    <citation type="submission" date="2018-11" db="EMBL/GenBank/DDBJ databases">
        <authorList>
            <consortium name="Pathogen Informatics"/>
        </authorList>
    </citation>
    <scope>NUCLEOTIDE SEQUENCE [LARGE SCALE GENOMIC DNA]</scope>
    <source>
        <strain evidence="1 2">Egypt</strain>
    </source>
</reference>
<keyword evidence="2" id="KW-1185">Reference proteome</keyword>
<dbReference type="InterPro" id="IPR017853">
    <property type="entry name" value="GH"/>
</dbReference>
<dbReference type="SUPFAM" id="SSF51445">
    <property type="entry name" value="(Trans)glycosidases"/>
    <property type="match status" value="1"/>
</dbReference>
<name>A0A183AFQ0_9TREM</name>
<accession>A0A183AFQ0</accession>
<gene>
    <name evidence="1" type="ORF">ECPE_LOCUS5785</name>
</gene>
<evidence type="ECO:0000313" key="1">
    <source>
        <dbReference type="EMBL" id="VDP76532.1"/>
    </source>
</evidence>
<evidence type="ECO:0000313" key="3">
    <source>
        <dbReference type="WBParaSite" id="ECPE_0000579801-mRNA-1"/>
    </source>
</evidence>
<evidence type="ECO:0000313" key="2">
    <source>
        <dbReference type="Proteomes" id="UP000272942"/>
    </source>
</evidence>
<sequence>MHGNPNSPLLNLTNTDVQNELIKVIQFWVKHLNIKGVMITNSTNVITELMPGMRQILGNITDEQFMWFADSPTIDQELNPRNKVCLHEIRINRHVPTRTDDLVAQITQVMNNTQFSTCSPIWQVKILLDDIKDFETVQRLAYFLPGSFLMVAGQEVDLVTGTTELIHWGWGKYTSYETYWPKNNQLTQEGRTRLQSWTTYWQAASGLSLLGTAVNAGHLVIIQGRQNEDLLALYRDYTADGDRVYFVVSFQTLNTMVSFGPIFHDLNSPTVDVAYDTKRTGETGLPNELRKPEKLKQFPGNLQAERTGSNGFVIRTVPFTLTS</sequence>
<protein>
    <submittedName>
        <fullName evidence="3">ATP-binding protein</fullName>
    </submittedName>
</protein>
<dbReference type="OrthoDB" id="6279589at2759"/>
<dbReference type="AlphaFoldDB" id="A0A183AFQ0"/>
<dbReference type="EMBL" id="UZAN01042676">
    <property type="protein sequence ID" value="VDP76532.1"/>
    <property type="molecule type" value="Genomic_DNA"/>
</dbReference>
<dbReference type="Proteomes" id="UP000272942">
    <property type="component" value="Unassembled WGS sequence"/>
</dbReference>
<reference evidence="3" key="1">
    <citation type="submission" date="2016-06" db="UniProtKB">
        <authorList>
            <consortium name="WormBaseParasite"/>
        </authorList>
    </citation>
    <scope>IDENTIFICATION</scope>
</reference>
<dbReference type="WBParaSite" id="ECPE_0000579801-mRNA-1">
    <property type="protein sequence ID" value="ECPE_0000579801-mRNA-1"/>
    <property type="gene ID" value="ECPE_0000579801"/>
</dbReference>
<proteinExistence type="predicted"/>
<organism evidence="3">
    <name type="scientific">Echinostoma caproni</name>
    <dbReference type="NCBI Taxonomy" id="27848"/>
    <lineage>
        <taxon>Eukaryota</taxon>
        <taxon>Metazoa</taxon>
        <taxon>Spiralia</taxon>
        <taxon>Lophotrochozoa</taxon>
        <taxon>Platyhelminthes</taxon>
        <taxon>Trematoda</taxon>
        <taxon>Digenea</taxon>
        <taxon>Plagiorchiida</taxon>
        <taxon>Echinostomata</taxon>
        <taxon>Echinostomatoidea</taxon>
        <taxon>Echinostomatidae</taxon>
        <taxon>Echinostoma</taxon>
    </lineage>
</organism>